<reference evidence="2 3" key="2">
    <citation type="journal article" date="2022" name="Mar. Drugs">
        <title>Bioassay-Guided Fractionation Leads to the Detection of Cholic Acid Generated by the Rare Thalassomonas sp.</title>
        <authorList>
            <person name="Pheiffer F."/>
            <person name="Schneider Y.K."/>
            <person name="Hansen E.H."/>
            <person name="Andersen J.H."/>
            <person name="Isaksson J."/>
            <person name="Busche T."/>
            <person name="R C."/>
            <person name="Kalinowski J."/>
            <person name="Zyl L.V."/>
            <person name="Trindade M."/>
        </authorList>
    </citation>
    <scope>NUCLEOTIDE SEQUENCE [LARGE SCALE GENOMIC DNA]</scope>
    <source>
        <strain evidence="2 3">XOM25</strain>
    </source>
</reference>
<evidence type="ECO:0000313" key="3">
    <source>
        <dbReference type="Proteomes" id="UP000032352"/>
    </source>
</evidence>
<evidence type="ECO:0000313" key="2">
    <source>
        <dbReference type="EMBL" id="WDE09138.1"/>
    </source>
</evidence>
<dbReference type="AlphaFoldDB" id="A0AAE9Z9Q5"/>
<dbReference type="RefSeq" id="WP_044841281.1">
    <property type="nucleotide sequence ID" value="NZ_CP059734.1"/>
</dbReference>
<dbReference type="KEGG" id="tvd:SG34_030700"/>
<gene>
    <name evidence="2" type="ORF">SG34_030700</name>
</gene>
<dbReference type="Proteomes" id="UP000032352">
    <property type="component" value="Chromosome pTvir"/>
</dbReference>
<feature type="region of interest" description="Disordered" evidence="1">
    <location>
        <begin position="388"/>
        <end position="409"/>
    </location>
</feature>
<accession>A0AAE9Z9Q5</accession>
<proteinExistence type="predicted"/>
<dbReference type="InterPro" id="IPR012469">
    <property type="entry name" value="DUF1688"/>
</dbReference>
<keyword evidence="3" id="KW-1185">Reference proteome</keyword>
<dbReference type="PANTHER" id="PTHR31687:SF3">
    <property type="entry name" value="PROTEIN URG3"/>
    <property type="match status" value="1"/>
</dbReference>
<name>A0AAE9Z9Q5_9GAMM</name>
<dbReference type="EMBL" id="CP059734">
    <property type="protein sequence ID" value="WDE09138.1"/>
    <property type="molecule type" value="Genomic_DNA"/>
</dbReference>
<reference evidence="2 3" key="1">
    <citation type="journal article" date="2015" name="Genome Announc.">
        <title>Draft Genome Sequences of Marine Isolates of Thalassomonas viridans and Thalassomonas actiniarum.</title>
        <authorList>
            <person name="Olonade I."/>
            <person name="van Zyl L.J."/>
            <person name="Trindade M."/>
        </authorList>
    </citation>
    <scope>NUCLEOTIDE SEQUENCE [LARGE SCALE GENOMIC DNA]</scope>
    <source>
        <strain evidence="2 3">XOM25</strain>
    </source>
</reference>
<evidence type="ECO:0000256" key="1">
    <source>
        <dbReference type="SAM" id="MobiDB-lite"/>
    </source>
</evidence>
<dbReference type="PANTHER" id="PTHR31687">
    <property type="match status" value="1"/>
</dbReference>
<sequence length="409" mass="45013">MNIEEHTITRVEDLLSAAAIRSRCRQIYRLSQSGHGNFKINLERLNAVADYVLAEIRNNYPDLNIPFHSRWSHFNAGGIDRMKNLNARLQALSPIDRARAKIDLVLVSVLLDAGAGEHWQYREKESGQVFNRSEGLAIASLVMFLSGAFSSNNSNPFQADAKALTEFSREKLIDGFQISDTNPLTGIDGRVDLLRALGKTLNDNPSLFSHQRPGNLLDALISAHGECLSAEHILTLVLTGFGSIWPGRINIGDTCLGDVWEYPLLQTHAPLSALVPFHKLSQWLTYSLIEPITEAGIKVTGVEALTGLAEYRNGGLLLDLGLIELKYKSQAQLEHSPDSELIIEWRALTIVLLDEIAGKIREKLHLSAAELPLAKVLEGGTWHAGRKAAKALRPDGSPPLKLNSDGTVF</sequence>
<dbReference type="Pfam" id="PF07958">
    <property type="entry name" value="DUF1688"/>
    <property type="match status" value="1"/>
</dbReference>
<organism evidence="2 3">
    <name type="scientific">Thalassomonas viridans</name>
    <dbReference type="NCBI Taxonomy" id="137584"/>
    <lineage>
        <taxon>Bacteria</taxon>
        <taxon>Pseudomonadati</taxon>
        <taxon>Pseudomonadota</taxon>
        <taxon>Gammaproteobacteria</taxon>
        <taxon>Alteromonadales</taxon>
        <taxon>Colwelliaceae</taxon>
        <taxon>Thalassomonas</taxon>
    </lineage>
</organism>
<protein>
    <submittedName>
        <fullName evidence="2">URC4/urg3 family protein</fullName>
    </submittedName>
</protein>